<keyword evidence="4" id="KW-1185">Reference proteome</keyword>
<evidence type="ECO:0000313" key="3">
    <source>
        <dbReference type="EMBL" id="QNP28118.1"/>
    </source>
</evidence>
<gene>
    <name evidence="3" type="ORF">IAR63_09125</name>
</gene>
<protein>
    <submittedName>
        <fullName evidence="3">DUF4168 domain-containing protein</fullName>
    </submittedName>
</protein>
<dbReference type="EMBL" id="CP060822">
    <property type="protein sequence ID" value="QNP28118.1"/>
    <property type="molecule type" value="Genomic_DNA"/>
</dbReference>
<dbReference type="KEGG" id="ccur:IAR63_09125"/>
<dbReference type="Proteomes" id="UP000516013">
    <property type="component" value="Chromosome"/>
</dbReference>
<feature type="domain" description="DUF4168" evidence="2">
    <location>
        <begin position="36"/>
        <end position="129"/>
    </location>
</feature>
<feature type="signal peptide" evidence="1">
    <location>
        <begin position="1"/>
        <end position="29"/>
    </location>
</feature>
<organism evidence="3 4">
    <name type="scientific">Cylindrospermopsis curvispora GIHE-G1</name>
    <dbReference type="NCBI Taxonomy" id="2666332"/>
    <lineage>
        <taxon>Bacteria</taxon>
        <taxon>Bacillati</taxon>
        <taxon>Cyanobacteriota</taxon>
        <taxon>Cyanophyceae</taxon>
        <taxon>Nostocales</taxon>
        <taxon>Aphanizomenonaceae</taxon>
        <taxon>Cylindrospermopsis</taxon>
    </lineage>
</organism>
<dbReference type="InterPro" id="IPR025433">
    <property type="entry name" value="DUF4168"/>
</dbReference>
<evidence type="ECO:0000313" key="4">
    <source>
        <dbReference type="Proteomes" id="UP000516013"/>
    </source>
</evidence>
<name>A0A7H0EWF2_9CYAN</name>
<evidence type="ECO:0000259" key="2">
    <source>
        <dbReference type="Pfam" id="PF13767"/>
    </source>
</evidence>
<dbReference type="RefSeq" id="WP_187705037.1">
    <property type="nucleotide sequence ID" value="NZ_CP060822.1"/>
</dbReference>
<feature type="chain" id="PRO_5028936627" evidence="1">
    <location>
        <begin position="30"/>
        <end position="140"/>
    </location>
</feature>
<accession>A0A7H0EWF2</accession>
<dbReference type="Pfam" id="PF13767">
    <property type="entry name" value="DUF4168"/>
    <property type="match status" value="1"/>
</dbReference>
<keyword evidence="1" id="KW-0732">Signal</keyword>
<reference evidence="3 4" key="1">
    <citation type="submission" date="2020-08" db="EMBL/GenBank/DDBJ databases">
        <title>Complete genome sequence of Raphidiopsis curvispora isolated from drinking water reservoir in South Korea.</title>
        <authorList>
            <person name="Jeong J."/>
        </authorList>
    </citation>
    <scope>NUCLEOTIDE SEQUENCE [LARGE SCALE GENOMIC DNA]</scope>
    <source>
        <strain evidence="3 4">GIHE-G1</strain>
    </source>
</reference>
<dbReference type="AlphaFoldDB" id="A0A7H0EWF2"/>
<sequence>MLSKLSKFPLLSILTAASLISTLSLNANGQNPAITSSEITNYAQTVMIMEPKRQQAFKEIKTLINTGAIPTIICNDANSINLLPRNAQKIAINYCNEYEETVSQNNLTVDRFNQITAEINNNSVLKERVQKLMMEKMGLY</sequence>
<proteinExistence type="predicted"/>
<evidence type="ECO:0000256" key="1">
    <source>
        <dbReference type="SAM" id="SignalP"/>
    </source>
</evidence>